<dbReference type="Proteomes" id="UP000627715">
    <property type="component" value="Unassembled WGS sequence"/>
</dbReference>
<reference evidence="2" key="1">
    <citation type="journal article" date="2014" name="Int. J. Syst. Evol. Microbiol.">
        <title>Complete genome sequence of Corynebacterium casei LMG S-19264T (=DSM 44701T), isolated from a smear-ripened cheese.</title>
        <authorList>
            <consortium name="US DOE Joint Genome Institute (JGI-PGF)"/>
            <person name="Walter F."/>
            <person name="Albersmeier A."/>
            <person name="Kalinowski J."/>
            <person name="Ruckert C."/>
        </authorList>
    </citation>
    <scope>NUCLEOTIDE SEQUENCE</scope>
    <source>
        <strain evidence="2">CGMCC 1.15425</strain>
    </source>
</reference>
<organism evidence="2 3">
    <name type="scientific">Pseudohongiella nitratireducens</name>
    <dbReference type="NCBI Taxonomy" id="1768907"/>
    <lineage>
        <taxon>Bacteria</taxon>
        <taxon>Pseudomonadati</taxon>
        <taxon>Pseudomonadota</taxon>
        <taxon>Gammaproteobacteria</taxon>
        <taxon>Pseudomonadales</taxon>
        <taxon>Pseudohongiellaceae</taxon>
        <taxon>Pseudohongiella</taxon>
    </lineage>
</organism>
<dbReference type="Pfam" id="PF00903">
    <property type="entry name" value="Glyoxalase"/>
    <property type="match status" value="2"/>
</dbReference>
<gene>
    <name evidence="2" type="ORF">GCM10011403_07240</name>
</gene>
<dbReference type="InterPro" id="IPR052164">
    <property type="entry name" value="Anthracycline_SecMetBiosynth"/>
</dbReference>
<dbReference type="InterPro" id="IPR037523">
    <property type="entry name" value="VOC_core"/>
</dbReference>
<evidence type="ECO:0000259" key="1">
    <source>
        <dbReference type="PROSITE" id="PS51819"/>
    </source>
</evidence>
<dbReference type="PROSITE" id="PS51819">
    <property type="entry name" value="VOC"/>
    <property type="match status" value="2"/>
</dbReference>
<sequence length="266" mass="29495">MQNKHGDFVWYELQTSDIDAAKRFYGPLLEWQFSLSSAEAPRYETCLAQDNHIRQTHEVGGILELTPEMQEGGCSPAWLGYIEVDDMTQACKKLTDAGGKILMPVKSINDVGDVCVVSDPQNAPFYLICSSGAKNSLAFAHDRPRPGHCAWNELVTSDKNAAQAFYQSQFGWTQDGSMDMGDMGSYDFIRHRNMIGAMMNIPAPGLPPFWNFYFRVANIDKAVKYITDNDGTITQDPMEIPGGEFVISAQDPQGANFQLIGTRGDS</sequence>
<dbReference type="CDD" id="cd07247">
    <property type="entry name" value="SgaA_N_like"/>
    <property type="match status" value="2"/>
</dbReference>
<protein>
    <submittedName>
        <fullName evidence="2">Glyoxalase</fullName>
    </submittedName>
</protein>
<evidence type="ECO:0000313" key="2">
    <source>
        <dbReference type="EMBL" id="GGG52637.1"/>
    </source>
</evidence>
<dbReference type="EMBL" id="BMIY01000003">
    <property type="protein sequence ID" value="GGG52637.1"/>
    <property type="molecule type" value="Genomic_DNA"/>
</dbReference>
<accession>A0A917GP18</accession>
<dbReference type="InterPro" id="IPR004360">
    <property type="entry name" value="Glyas_Fos-R_dOase_dom"/>
</dbReference>
<dbReference type="InterPro" id="IPR029068">
    <property type="entry name" value="Glyas_Bleomycin-R_OHBP_Dase"/>
</dbReference>
<keyword evidence="3" id="KW-1185">Reference proteome</keyword>
<dbReference type="SUPFAM" id="SSF54593">
    <property type="entry name" value="Glyoxalase/Bleomycin resistance protein/Dihydroxybiphenyl dioxygenase"/>
    <property type="match status" value="2"/>
</dbReference>
<dbReference type="Gene3D" id="3.10.180.10">
    <property type="entry name" value="2,3-Dihydroxybiphenyl 1,2-Dioxygenase, domain 1"/>
    <property type="match status" value="2"/>
</dbReference>
<comment type="caution">
    <text evidence="2">The sequence shown here is derived from an EMBL/GenBank/DDBJ whole genome shotgun (WGS) entry which is preliminary data.</text>
</comment>
<feature type="domain" description="VOC" evidence="1">
    <location>
        <begin position="145"/>
        <end position="262"/>
    </location>
</feature>
<dbReference type="OrthoDB" id="9793039at2"/>
<name>A0A917GP18_9GAMM</name>
<dbReference type="PANTHER" id="PTHR33993">
    <property type="entry name" value="GLYOXALASE-RELATED"/>
    <property type="match status" value="1"/>
</dbReference>
<dbReference type="AlphaFoldDB" id="A0A917GP18"/>
<dbReference type="RefSeq" id="WP_068809843.1">
    <property type="nucleotide sequence ID" value="NZ_BMIY01000003.1"/>
</dbReference>
<dbReference type="PANTHER" id="PTHR33993:SF14">
    <property type="entry name" value="GB|AAF24581.1"/>
    <property type="match status" value="1"/>
</dbReference>
<feature type="domain" description="VOC" evidence="1">
    <location>
        <begin position="7"/>
        <end position="130"/>
    </location>
</feature>
<reference evidence="2" key="2">
    <citation type="submission" date="2020-09" db="EMBL/GenBank/DDBJ databases">
        <authorList>
            <person name="Sun Q."/>
            <person name="Zhou Y."/>
        </authorList>
    </citation>
    <scope>NUCLEOTIDE SEQUENCE</scope>
    <source>
        <strain evidence="2">CGMCC 1.15425</strain>
    </source>
</reference>
<evidence type="ECO:0000313" key="3">
    <source>
        <dbReference type="Proteomes" id="UP000627715"/>
    </source>
</evidence>
<proteinExistence type="predicted"/>